<accession>A0AAN7AX88</accession>
<feature type="compositionally biased region" description="Basic and acidic residues" evidence="1">
    <location>
        <begin position="1"/>
        <end position="10"/>
    </location>
</feature>
<reference evidence="2" key="2">
    <citation type="submission" date="2023-05" db="EMBL/GenBank/DDBJ databases">
        <authorList>
            <consortium name="Lawrence Berkeley National Laboratory"/>
            <person name="Steindorff A."/>
            <person name="Hensen N."/>
            <person name="Bonometti L."/>
            <person name="Westerberg I."/>
            <person name="Brannstrom I.O."/>
            <person name="Guillou S."/>
            <person name="Cros-Aarteil S."/>
            <person name="Calhoun S."/>
            <person name="Haridas S."/>
            <person name="Kuo A."/>
            <person name="Mondo S."/>
            <person name="Pangilinan J."/>
            <person name="Riley R."/>
            <person name="Labutti K."/>
            <person name="Andreopoulos B."/>
            <person name="Lipzen A."/>
            <person name="Chen C."/>
            <person name="Yanf M."/>
            <person name="Daum C."/>
            <person name="Ng V."/>
            <person name="Clum A."/>
            <person name="Ohm R."/>
            <person name="Martin F."/>
            <person name="Silar P."/>
            <person name="Natvig D."/>
            <person name="Lalanne C."/>
            <person name="Gautier V."/>
            <person name="Ament-Velasquez S.L."/>
            <person name="Kruys A."/>
            <person name="Hutchinson M.I."/>
            <person name="Powell A.J."/>
            <person name="Barry K."/>
            <person name="Miller A.N."/>
            <person name="Grigoriev I.V."/>
            <person name="Debuchy R."/>
            <person name="Gladieux P."/>
            <person name="Thoren M.H."/>
            <person name="Johannesson H."/>
        </authorList>
    </citation>
    <scope>NUCLEOTIDE SEQUENCE</scope>
    <source>
        <strain evidence="2">CBS 315.58</strain>
    </source>
</reference>
<proteinExistence type="predicted"/>
<dbReference type="AlphaFoldDB" id="A0AAN7AX88"/>
<protein>
    <submittedName>
        <fullName evidence="2">Uncharacterized protein</fullName>
    </submittedName>
</protein>
<feature type="compositionally biased region" description="Gly residues" evidence="1">
    <location>
        <begin position="11"/>
        <end position="20"/>
    </location>
</feature>
<organism evidence="2 3">
    <name type="scientific">Triangularia verruculosa</name>
    <dbReference type="NCBI Taxonomy" id="2587418"/>
    <lineage>
        <taxon>Eukaryota</taxon>
        <taxon>Fungi</taxon>
        <taxon>Dikarya</taxon>
        <taxon>Ascomycota</taxon>
        <taxon>Pezizomycotina</taxon>
        <taxon>Sordariomycetes</taxon>
        <taxon>Sordariomycetidae</taxon>
        <taxon>Sordariales</taxon>
        <taxon>Podosporaceae</taxon>
        <taxon>Triangularia</taxon>
    </lineage>
</organism>
<feature type="compositionally biased region" description="Polar residues" evidence="1">
    <location>
        <begin position="251"/>
        <end position="262"/>
    </location>
</feature>
<reference evidence="2" key="1">
    <citation type="journal article" date="2023" name="Mol. Phylogenet. Evol.">
        <title>Genome-scale phylogeny and comparative genomics of the fungal order Sordariales.</title>
        <authorList>
            <person name="Hensen N."/>
            <person name="Bonometti L."/>
            <person name="Westerberg I."/>
            <person name="Brannstrom I.O."/>
            <person name="Guillou S."/>
            <person name="Cros-Aarteil S."/>
            <person name="Calhoun S."/>
            <person name="Haridas S."/>
            <person name="Kuo A."/>
            <person name="Mondo S."/>
            <person name="Pangilinan J."/>
            <person name="Riley R."/>
            <person name="LaButti K."/>
            <person name="Andreopoulos B."/>
            <person name="Lipzen A."/>
            <person name="Chen C."/>
            <person name="Yan M."/>
            <person name="Daum C."/>
            <person name="Ng V."/>
            <person name="Clum A."/>
            <person name="Steindorff A."/>
            <person name="Ohm R.A."/>
            <person name="Martin F."/>
            <person name="Silar P."/>
            <person name="Natvig D.O."/>
            <person name="Lalanne C."/>
            <person name="Gautier V."/>
            <person name="Ament-Velasquez S.L."/>
            <person name="Kruys A."/>
            <person name="Hutchinson M.I."/>
            <person name="Powell A.J."/>
            <person name="Barry K."/>
            <person name="Miller A.N."/>
            <person name="Grigoriev I.V."/>
            <person name="Debuchy R."/>
            <person name="Gladieux P."/>
            <person name="Hiltunen Thoren M."/>
            <person name="Johannesson H."/>
        </authorList>
    </citation>
    <scope>NUCLEOTIDE SEQUENCE</scope>
    <source>
        <strain evidence="2">CBS 315.58</strain>
    </source>
</reference>
<name>A0AAN7AX88_9PEZI</name>
<evidence type="ECO:0000313" key="3">
    <source>
        <dbReference type="Proteomes" id="UP001303160"/>
    </source>
</evidence>
<dbReference type="Proteomes" id="UP001303160">
    <property type="component" value="Unassembled WGS sequence"/>
</dbReference>
<gene>
    <name evidence="2" type="ORF">QBC40DRAFT_262950</name>
</gene>
<evidence type="ECO:0000256" key="1">
    <source>
        <dbReference type="SAM" id="MobiDB-lite"/>
    </source>
</evidence>
<sequence>MAFIKKEEGGFIKGEPGGGFDMSRIPMAPPKAKIEQEGKRNLAALPEFKGTLSQNKTPLSEYKPPNGGGRRNRRHRGGSHIPHSIGNFRIRTVYNRHREEVTMTVSTIEPTTQLGWEREHSAVDWDSVERIIFEKLRRARFQIEPIPSDAGKLGPSISDAFVHNAPQDYGLRPPVGGHSKIIITSSRSVSTEVLFNVRPLGNLASSIPLRSWVNDHKPSPGSTTKSEPVVFGQDRIVKSEPFVFGNSLLSTQSQESRLSSDTDLFGPVTDRPHVP</sequence>
<feature type="region of interest" description="Disordered" evidence="1">
    <location>
        <begin position="48"/>
        <end position="84"/>
    </location>
</feature>
<evidence type="ECO:0000313" key="2">
    <source>
        <dbReference type="EMBL" id="KAK4202973.1"/>
    </source>
</evidence>
<comment type="caution">
    <text evidence="2">The sequence shown here is derived from an EMBL/GenBank/DDBJ whole genome shotgun (WGS) entry which is preliminary data.</text>
</comment>
<feature type="region of interest" description="Disordered" evidence="1">
    <location>
        <begin position="251"/>
        <end position="275"/>
    </location>
</feature>
<keyword evidence="3" id="KW-1185">Reference proteome</keyword>
<feature type="region of interest" description="Disordered" evidence="1">
    <location>
        <begin position="1"/>
        <end position="24"/>
    </location>
</feature>
<dbReference type="EMBL" id="MU863893">
    <property type="protein sequence ID" value="KAK4202973.1"/>
    <property type="molecule type" value="Genomic_DNA"/>
</dbReference>